<reference evidence="2" key="1">
    <citation type="journal article" date="2019" name="MBio">
        <title>Virus Genomes from Deep Sea Sediments Expand the Ocean Megavirome and Support Independent Origins of Viral Gigantism.</title>
        <authorList>
            <person name="Backstrom D."/>
            <person name="Yutin N."/>
            <person name="Jorgensen S.L."/>
            <person name="Dharamshi J."/>
            <person name="Homa F."/>
            <person name="Zaremba-Niedwiedzka K."/>
            <person name="Spang A."/>
            <person name="Wolf Y.I."/>
            <person name="Koonin E.V."/>
            <person name="Ettema T.J."/>
        </authorList>
    </citation>
    <scope>NUCLEOTIDE SEQUENCE</scope>
</reference>
<proteinExistence type="predicted"/>
<dbReference type="EMBL" id="MK500375">
    <property type="protein sequence ID" value="QBK88098.1"/>
    <property type="molecule type" value="Genomic_DNA"/>
</dbReference>
<name>A0A481YY22_9VIRU</name>
<evidence type="ECO:0000313" key="2">
    <source>
        <dbReference type="EMBL" id="QBK88098.1"/>
    </source>
</evidence>
<evidence type="ECO:0000256" key="1">
    <source>
        <dbReference type="SAM" id="MobiDB-lite"/>
    </source>
</evidence>
<accession>A0A481YY22</accession>
<organism evidence="2">
    <name type="scientific">Marseillevirus LCMAC202</name>
    <dbReference type="NCBI Taxonomy" id="2506606"/>
    <lineage>
        <taxon>Viruses</taxon>
        <taxon>Varidnaviria</taxon>
        <taxon>Bamfordvirae</taxon>
        <taxon>Nucleocytoviricota</taxon>
        <taxon>Megaviricetes</taxon>
        <taxon>Pimascovirales</taxon>
        <taxon>Pimascovirales incertae sedis</taxon>
        <taxon>Marseilleviridae</taxon>
    </lineage>
</organism>
<gene>
    <name evidence="2" type="ORF">LCMAC202_04600</name>
</gene>
<sequence>MAEVICQLPKKLGKSDKTYYYTYGGGITEIMETHYVILHFYEKTEDTDGLAKRKRPSSSPKFSKKLKEI</sequence>
<protein>
    <submittedName>
        <fullName evidence="2">Uncharacterized protein</fullName>
    </submittedName>
</protein>
<feature type="region of interest" description="Disordered" evidence="1">
    <location>
        <begin position="45"/>
        <end position="69"/>
    </location>
</feature>